<evidence type="ECO:0008006" key="4">
    <source>
        <dbReference type="Google" id="ProtNLM"/>
    </source>
</evidence>
<feature type="signal peptide" evidence="1">
    <location>
        <begin position="1"/>
        <end position="28"/>
    </location>
</feature>
<dbReference type="PANTHER" id="PTHR35580">
    <property type="entry name" value="CELL SURFACE GLYCOPROTEIN (S-LAYER PROTEIN)-LIKE PROTEIN"/>
    <property type="match status" value="1"/>
</dbReference>
<evidence type="ECO:0000256" key="1">
    <source>
        <dbReference type="SAM" id="SignalP"/>
    </source>
</evidence>
<organism evidence="2 3">
    <name type="scientific">Hymenobacter rigui</name>
    <dbReference type="NCBI Taxonomy" id="334424"/>
    <lineage>
        <taxon>Bacteria</taxon>
        <taxon>Pseudomonadati</taxon>
        <taxon>Bacteroidota</taxon>
        <taxon>Cytophagia</taxon>
        <taxon>Cytophagales</taxon>
        <taxon>Hymenobacteraceae</taxon>
        <taxon>Hymenobacter</taxon>
    </lineage>
</organism>
<dbReference type="InterPro" id="IPR052918">
    <property type="entry name" value="Motility_Chemotaxis_Reg"/>
</dbReference>
<feature type="chain" id="PRO_5018583354" description="T9SS C-terminal target domain-containing protein" evidence="1">
    <location>
        <begin position="29"/>
        <end position="556"/>
    </location>
</feature>
<name>A0A3R9PZR5_9BACT</name>
<dbReference type="RefSeq" id="WP_125418298.1">
    <property type="nucleotide sequence ID" value="NZ_RWIT01000002.1"/>
</dbReference>
<dbReference type="SUPFAM" id="SSF63829">
    <property type="entry name" value="Calcium-dependent phosphotriesterase"/>
    <property type="match status" value="1"/>
</dbReference>
<comment type="caution">
    <text evidence="2">The sequence shown here is derived from an EMBL/GenBank/DDBJ whole genome shotgun (WGS) entry which is preliminary data.</text>
</comment>
<reference evidence="2 3" key="1">
    <citation type="submission" date="2018-12" db="EMBL/GenBank/DDBJ databases">
        <authorList>
            <person name="Feng G."/>
            <person name="Zhu H."/>
        </authorList>
    </citation>
    <scope>NUCLEOTIDE SEQUENCE [LARGE SCALE GENOMIC DNA]</scope>
    <source>
        <strain evidence="2 3">KCTC 12533</strain>
    </source>
</reference>
<dbReference type="Gene3D" id="2.80.10.50">
    <property type="match status" value="1"/>
</dbReference>
<dbReference type="PANTHER" id="PTHR35580:SF1">
    <property type="entry name" value="PHYTASE-LIKE DOMAIN-CONTAINING PROTEIN"/>
    <property type="match status" value="1"/>
</dbReference>
<dbReference type="Proteomes" id="UP000273500">
    <property type="component" value="Unassembled WGS sequence"/>
</dbReference>
<dbReference type="OrthoDB" id="610424at2"/>
<gene>
    <name evidence="2" type="ORF">EI291_04070</name>
</gene>
<dbReference type="EMBL" id="RWIT01000002">
    <property type="protein sequence ID" value="RSK49831.1"/>
    <property type="molecule type" value="Genomic_DNA"/>
</dbReference>
<evidence type="ECO:0000313" key="3">
    <source>
        <dbReference type="Proteomes" id="UP000273500"/>
    </source>
</evidence>
<proteinExistence type="predicted"/>
<keyword evidence="1" id="KW-0732">Signal</keyword>
<accession>A0A3R9PZR5</accession>
<dbReference type="AlphaFoldDB" id="A0A3R9PZR5"/>
<evidence type="ECO:0000313" key="2">
    <source>
        <dbReference type="EMBL" id="RSK49831.1"/>
    </source>
</evidence>
<dbReference type="Gene3D" id="2.40.10.500">
    <property type="match status" value="2"/>
</dbReference>
<sequence length="556" mass="58271">MYTSRFRRVITPLPIIVGLLSVSSSVEAQYVTFSQAAAVATQNGPYSTVTPTAIAVDQAGNTYLTGAFYDTVTLGNITLDHTKGRIFVAKRDPAGRYLWVSQAGGGQWEAGHDVAVDAAGNVYVTGYFDNAPATFGSIRVLNQTGHNGFIAKLSPTGTWLWAVRGGGLTAAEPAALALDSQANVYVTGDYQYGPAYFGPFTLTNASTGNSDRDMFVVKLNTDGQWQWAVGIGGSGNEAGQDIAVDAAGKVHVMGNFTSPTLTFGYDRIANFGSCNMLVAELDAHGTPQWINNGGGNNWDNGSSLAVDRQGNTYVAGSFFSAVAHFGATDLYKTGLAEVFVGKLDPFGVWLWAKRAGGTGSDSMGGIAVDAQGDVYVTGAHQSAYFTAGLLGIPQIGELDTYVFKLNSTTGDCLWLTSGGGALDDVGRSIVLDRNGKVYVAGTFQQEADFGQAHLAATLPYSMGFVAHINSTSLPLAATGQAPASALAVVPNPSRGNARIIGLPGFHSVFLYNALGAMVWKANSAEVTSKQLTLPADLAPGVYWLRAAGQTTRVVIE</sequence>
<protein>
    <recommendedName>
        <fullName evidence="4">T9SS C-terminal target domain-containing protein</fullName>
    </recommendedName>
</protein>
<keyword evidence="3" id="KW-1185">Reference proteome</keyword>